<feature type="compositionally biased region" description="Polar residues" evidence="1">
    <location>
        <begin position="33"/>
        <end position="50"/>
    </location>
</feature>
<feature type="region of interest" description="Disordered" evidence="1">
    <location>
        <begin position="259"/>
        <end position="295"/>
    </location>
</feature>
<organism evidence="2 3">
    <name type="scientific">Jaapia argillacea MUCL 33604</name>
    <dbReference type="NCBI Taxonomy" id="933084"/>
    <lineage>
        <taxon>Eukaryota</taxon>
        <taxon>Fungi</taxon>
        <taxon>Dikarya</taxon>
        <taxon>Basidiomycota</taxon>
        <taxon>Agaricomycotina</taxon>
        <taxon>Agaricomycetes</taxon>
        <taxon>Agaricomycetidae</taxon>
        <taxon>Jaapiales</taxon>
        <taxon>Jaapiaceae</taxon>
        <taxon>Jaapia</taxon>
    </lineage>
</organism>
<dbReference type="Proteomes" id="UP000027265">
    <property type="component" value="Unassembled WGS sequence"/>
</dbReference>
<accession>A0A067PE28</accession>
<dbReference type="AlphaFoldDB" id="A0A067PE28"/>
<feature type="compositionally biased region" description="Polar residues" evidence="1">
    <location>
        <begin position="132"/>
        <end position="144"/>
    </location>
</feature>
<evidence type="ECO:0000313" key="3">
    <source>
        <dbReference type="Proteomes" id="UP000027265"/>
    </source>
</evidence>
<proteinExistence type="predicted"/>
<reference evidence="3" key="1">
    <citation type="journal article" date="2014" name="Proc. Natl. Acad. Sci. U.S.A.">
        <title>Extensive sampling of basidiomycete genomes demonstrates inadequacy of the white-rot/brown-rot paradigm for wood decay fungi.</title>
        <authorList>
            <person name="Riley R."/>
            <person name="Salamov A.A."/>
            <person name="Brown D.W."/>
            <person name="Nagy L.G."/>
            <person name="Floudas D."/>
            <person name="Held B.W."/>
            <person name="Levasseur A."/>
            <person name="Lombard V."/>
            <person name="Morin E."/>
            <person name="Otillar R."/>
            <person name="Lindquist E.A."/>
            <person name="Sun H."/>
            <person name="LaButti K.M."/>
            <person name="Schmutz J."/>
            <person name="Jabbour D."/>
            <person name="Luo H."/>
            <person name="Baker S.E."/>
            <person name="Pisabarro A.G."/>
            <person name="Walton J.D."/>
            <person name="Blanchette R.A."/>
            <person name="Henrissat B."/>
            <person name="Martin F."/>
            <person name="Cullen D."/>
            <person name="Hibbett D.S."/>
            <person name="Grigoriev I.V."/>
        </authorList>
    </citation>
    <scope>NUCLEOTIDE SEQUENCE [LARGE SCALE GENOMIC DNA]</scope>
    <source>
        <strain evidence="3">MUCL 33604</strain>
    </source>
</reference>
<name>A0A067PE28_9AGAM</name>
<gene>
    <name evidence="2" type="ORF">JAAARDRAFT_442273</name>
</gene>
<feature type="region of interest" description="Disordered" evidence="1">
    <location>
        <begin position="196"/>
        <end position="219"/>
    </location>
</feature>
<keyword evidence="3" id="KW-1185">Reference proteome</keyword>
<dbReference type="InParanoid" id="A0A067PE28"/>
<feature type="region of interest" description="Disordered" evidence="1">
    <location>
        <begin position="30"/>
        <end position="50"/>
    </location>
</feature>
<sequence length="319" mass="32530">MNCTSSPIPVAAGTNFGTLEKPVEVLEKEFSGSPASATGAENQQARTVGSSVTAAIPFPTDEQSGTATSRDGAQLSLRAAAMNYAPPCSRYRTTGHPLCTRSASSPFPVGNAVDTSLVGMVTPVLEKKHFSKSPNTATGAENQHASVVDSSVTAVTPPTTGRPNGTGTSPASAQLSGTGAAMNVYAPPCLRCRTTGHPFPTRSTSSPLPFGNAAGSSLETREKPVEVLEKKQFPKSPDSATGAENQQARTFGSSVAAVIPFPTDQPSGTGISPEDQSVKVLDNKESPASATSAVQHAIVVDSPVAAGIPSPSDQPNGQN</sequence>
<protein>
    <submittedName>
        <fullName evidence="2">Uncharacterized protein</fullName>
    </submittedName>
</protein>
<feature type="compositionally biased region" description="Low complexity" evidence="1">
    <location>
        <begin position="145"/>
        <end position="168"/>
    </location>
</feature>
<evidence type="ECO:0000313" key="2">
    <source>
        <dbReference type="EMBL" id="KDQ53004.1"/>
    </source>
</evidence>
<dbReference type="HOGENOM" id="CLU_871728_0_0_1"/>
<feature type="region of interest" description="Disordered" evidence="1">
    <location>
        <begin position="132"/>
        <end position="175"/>
    </location>
</feature>
<dbReference type="EMBL" id="KL197736">
    <property type="protein sequence ID" value="KDQ53004.1"/>
    <property type="molecule type" value="Genomic_DNA"/>
</dbReference>
<evidence type="ECO:0000256" key="1">
    <source>
        <dbReference type="SAM" id="MobiDB-lite"/>
    </source>
</evidence>